<feature type="signal peptide" evidence="1">
    <location>
        <begin position="1"/>
        <end position="18"/>
    </location>
</feature>
<dbReference type="AlphaFoldDB" id="A0A6A5TBH6"/>
<evidence type="ECO:0000256" key="1">
    <source>
        <dbReference type="SAM" id="SignalP"/>
    </source>
</evidence>
<evidence type="ECO:0000313" key="3">
    <source>
        <dbReference type="Proteomes" id="UP000800038"/>
    </source>
</evidence>
<dbReference type="EMBL" id="ML976004">
    <property type="protein sequence ID" value="KAF1946267.1"/>
    <property type="molecule type" value="Genomic_DNA"/>
</dbReference>
<reference evidence="2" key="1">
    <citation type="journal article" date="2020" name="Stud. Mycol.">
        <title>101 Dothideomycetes genomes: a test case for predicting lifestyles and emergence of pathogens.</title>
        <authorList>
            <person name="Haridas S."/>
            <person name="Albert R."/>
            <person name="Binder M."/>
            <person name="Bloem J."/>
            <person name="Labutti K."/>
            <person name="Salamov A."/>
            <person name="Andreopoulos B."/>
            <person name="Baker S."/>
            <person name="Barry K."/>
            <person name="Bills G."/>
            <person name="Bluhm B."/>
            <person name="Cannon C."/>
            <person name="Castanera R."/>
            <person name="Culley D."/>
            <person name="Daum C."/>
            <person name="Ezra D."/>
            <person name="Gonzalez J."/>
            <person name="Henrissat B."/>
            <person name="Kuo A."/>
            <person name="Liang C."/>
            <person name="Lipzen A."/>
            <person name="Lutzoni F."/>
            <person name="Magnuson J."/>
            <person name="Mondo S."/>
            <person name="Nolan M."/>
            <person name="Ohm R."/>
            <person name="Pangilinan J."/>
            <person name="Park H.-J."/>
            <person name="Ramirez L."/>
            <person name="Alfaro M."/>
            <person name="Sun H."/>
            <person name="Tritt A."/>
            <person name="Yoshinaga Y."/>
            <person name="Zwiers L.-H."/>
            <person name="Turgeon B."/>
            <person name="Goodwin S."/>
            <person name="Spatafora J."/>
            <person name="Crous P."/>
            <person name="Grigoriev I."/>
        </authorList>
    </citation>
    <scope>NUCLEOTIDE SEQUENCE</scope>
    <source>
        <strain evidence="2">CBS 161.51</strain>
    </source>
</reference>
<keyword evidence="1" id="KW-0732">Signal</keyword>
<organism evidence="2 3">
    <name type="scientific">Clathrospora elynae</name>
    <dbReference type="NCBI Taxonomy" id="706981"/>
    <lineage>
        <taxon>Eukaryota</taxon>
        <taxon>Fungi</taxon>
        <taxon>Dikarya</taxon>
        <taxon>Ascomycota</taxon>
        <taxon>Pezizomycotina</taxon>
        <taxon>Dothideomycetes</taxon>
        <taxon>Pleosporomycetidae</taxon>
        <taxon>Pleosporales</taxon>
        <taxon>Diademaceae</taxon>
        <taxon>Clathrospora</taxon>
    </lineage>
</organism>
<proteinExistence type="predicted"/>
<protein>
    <recommendedName>
        <fullName evidence="4">Secreted protein</fullName>
    </recommendedName>
</protein>
<evidence type="ECO:0008006" key="4">
    <source>
        <dbReference type="Google" id="ProtNLM"/>
    </source>
</evidence>
<sequence length="83" mass="9739">MFICFSHYMLFLFFLVCTCPRQDNLIYQQANTDLEQLSGSRTTREEDLLLVVEYACNVNLPNKKERVCKGNRGKGYHQRYLPG</sequence>
<dbReference type="Proteomes" id="UP000800038">
    <property type="component" value="Unassembled WGS sequence"/>
</dbReference>
<feature type="chain" id="PRO_5025651268" description="Secreted protein" evidence="1">
    <location>
        <begin position="19"/>
        <end position="83"/>
    </location>
</feature>
<evidence type="ECO:0000313" key="2">
    <source>
        <dbReference type="EMBL" id="KAF1946267.1"/>
    </source>
</evidence>
<gene>
    <name evidence="2" type="ORF">EJ02DRAFT_450716</name>
</gene>
<accession>A0A6A5TBH6</accession>
<keyword evidence="3" id="KW-1185">Reference proteome</keyword>
<name>A0A6A5TBH6_9PLEO</name>